<accession>A0A8J1U3I2</accession>
<evidence type="ECO:0000313" key="3">
    <source>
        <dbReference type="Proteomes" id="UP000749559"/>
    </source>
</evidence>
<keyword evidence="3" id="KW-1185">Reference proteome</keyword>
<dbReference type="PANTHER" id="PTHR34766:SF1">
    <property type="entry name" value="UPF0449 PROTEIN C19ORF25"/>
    <property type="match status" value="1"/>
</dbReference>
<dbReference type="InterPro" id="IPR028227">
    <property type="entry name" value="UPF0449"/>
</dbReference>
<comment type="similarity">
    <text evidence="1">Belongs to the UPF0449 family.</text>
</comment>
<dbReference type="Pfam" id="PF15136">
    <property type="entry name" value="UPF0449"/>
    <property type="match status" value="1"/>
</dbReference>
<organism evidence="2 3">
    <name type="scientific">Owenia fusiformis</name>
    <name type="common">Polychaete worm</name>
    <dbReference type="NCBI Taxonomy" id="6347"/>
    <lineage>
        <taxon>Eukaryota</taxon>
        <taxon>Metazoa</taxon>
        <taxon>Spiralia</taxon>
        <taxon>Lophotrochozoa</taxon>
        <taxon>Annelida</taxon>
        <taxon>Polychaeta</taxon>
        <taxon>Sedentaria</taxon>
        <taxon>Canalipalpata</taxon>
        <taxon>Sabellida</taxon>
        <taxon>Oweniida</taxon>
        <taxon>Oweniidae</taxon>
        <taxon>Owenia</taxon>
    </lineage>
</organism>
<comment type="caution">
    <text evidence="2">The sequence shown here is derived from an EMBL/GenBank/DDBJ whole genome shotgun (WGS) entry which is preliminary data.</text>
</comment>
<evidence type="ECO:0000256" key="1">
    <source>
        <dbReference type="ARBA" id="ARBA00006137"/>
    </source>
</evidence>
<dbReference type="Proteomes" id="UP000749559">
    <property type="component" value="Unassembled WGS sequence"/>
</dbReference>
<evidence type="ECO:0000313" key="2">
    <source>
        <dbReference type="EMBL" id="CAH1791485.1"/>
    </source>
</evidence>
<dbReference type="PANTHER" id="PTHR34766">
    <property type="entry name" value="UPF0449 PROTEIN C19ORF25"/>
    <property type="match status" value="1"/>
</dbReference>
<dbReference type="OrthoDB" id="6129359at2759"/>
<reference evidence="2" key="1">
    <citation type="submission" date="2022-03" db="EMBL/GenBank/DDBJ databases">
        <authorList>
            <person name="Martin C."/>
        </authorList>
    </citation>
    <scope>NUCLEOTIDE SEQUENCE</scope>
</reference>
<proteinExistence type="inferred from homology"/>
<dbReference type="EMBL" id="CAIIXF020000008">
    <property type="protein sequence ID" value="CAH1791485.1"/>
    <property type="molecule type" value="Genomic_DNA"/>
</dbReference>
<gene>
    <name evidence="2" type="ORF">OFUS_LOCUS16562</name>
</gene>
<protein>
    <submittedName>
        <fullName evidence="2">Uncharacterized protein</fullName>
    </submittedName>
</protein>
<sequence length="113" mass="12893">MSKKAQVPLPKRPAPPTVDQIHDDLKNIPESDPLFSIFKNSETDDITEDTAEKKNEINKIYKDAFHFIELHHNLKEVPENLELLRNSMESAGKELKESLQLMKGQANLPSKKS</sequence>
<name>A0A8J1U3I2_OWEFU</name>
<dbReference type="AlphaFoldDB" id="A0A8J1U3I2"/>